<dbReference type="EC" id="1.10.2.2" evidence="13"/>
<dbReference type="InterPro" id="IPR004192">
    <property type="entry name" value="Rieske_TM"/>
</dbReference>
<dbReference type="Gene3D" id="2.102.10.10">
    <property type="entry name" value="Rieske [2Fe-2S] iron-sulphur domain"/>
    <property type="match status" value="1"/>
</dbReference>
<dbReference type="GO" id="GO:0008121">
    <property type="term" value="F:quinol-cytochrome-c reductase activity"/>
    <property type="evidence" value="ECO:0007669"/>
    <property type="project" value="InterPro"/>
</dbReference>
<protein>
    <submittedName>
        <fullName evidence="13">Ubiquinol-cytochrome c reductase iron-sulfur subunit</fullName>
        <ecNumber evidence="13">1.10.2.2</ecNumber>
    </submittedName>
</protein>
<dbReference type="Gene3D" id="1.20.5.270">
    <property type="entry name" value="Ubiquinol cytochrome reductase, transmembrane domain"/>
    <property type="match status" value="1"/>
</dbReference>
<proteinExistence type="inferred from homology"/>
<evidence type="ECO:0000313" key="13">
    <source>
        <dbReference type="EMBL" id="VDI05034.1"/>
    </source>
</evidence>
<comment type="similarity">
    <text evidence="2">Belongs to the Rieske iron-sulfur protein family.</text>
</comment>
<reference evidence="13" key="1">
    <citation type="submission" date="2018-11" db="EMBL/GenBank/DDBJ databases">
        <authorList>
            <person name="Alioto T."/>
            <person name="Alioto T."/>
        </authorList>
    </citation>
    <scope>NUCLEOTIDE SEQUENCE</scope>
</reference>
<dbReference type="PANTHER" id="PTHR10134">
    <property type="entry name" value="CYTOCHROME B-C1 COMPLEX SUBUNIT RIESKE, MITOCHONDRIAL"/>
    <property type="match status" value="1"/>
</dbReference>
<evidence type="ECO:0000256" key="4">
    <source>
        <dbReference type="ARBA" id="ARBA00022714"/>
    </source>
</evidence>
<evidence type="ECO:0000256" key="9">
    <source>
        <dbReference type="ARBA" id="ARBA00023136"/>
    </source>
</evidence>
<keyword evidence="4" id="KW-0001">2Fe-2S</keyword>
<dbReference type="Pfam" id="PF02921">
    <property type="entry name" value="UCR_TM"/>
    <property type="match status" value="1"/>
</dbReference>
<evidence type="ECO:0000256" key="8">
    <source>
        <dbReference type="ARBA" id="ARBA00023014"/>
    </source>
</evidence>
<keyword evidence="5" id="KW-0479">Metal-binding</keyword>
<keyword evidence="7" id="KW-0408">Iron</keyword>
<dbReference type="InterPro" id="IPR036922">
    <property type="entry name" value="Rieske_2Fe-2S_sf"/>
</dbReference>
<comment type="cofactor">
    <cofactor evidence="11">
        <name>[2Fe-2S] cluster</name>
        <dbReference type="ChEBI" id="CHEBI:190135"/>
    </cofactor>
</comment>
<feature type="domain" description="Rieske" evidence="12">
    <location>
        <begin position="217"/>
        <end position="315"/>
    </location>
</feature>
<evidence type="ECO:0000256" key="5">
    <source>
        <dbReference type="ARBA" id="ARBA00022723"/>
    </source>
</evidence>
<dbReference type="CDD" id="cd03470">
    <property type="entry name" value="Rieske_cytochrome_bc1"/>
    <property type="match status" value="1"/>
</dbReference>
<evidence type="ECO:0000256" key="11">
    <source>
        <dbReference type="ARBA" id="ARBA00034078"/>
    </source>
</evidence>
<evidence type="ECO:0000256" key="7">
    <source>
        <dbReference type="ARBA" id="ARBA00023004"/>
    </source>
</evidence>
<keyword evidence="8" id="KW-0411">Iron-sulfur</keyword>
<gene>
    <name evidence="13" type="ORF">MGAL_10B082079</name>
</gene>
<evidence type="ECO:0000256" key="3">
    <source>
        <dbReference type="ARBA" id="ARBA00022692"/>
    </source>
</evidence>
<dbReference type="Pfam" id="PF00355">
    <property type="entry name" value="Rieske"/>
    <property type="match status" value="1"/>
</dbReference>
<dbReference type="OrthoDB" id="1637982at2759"/>
<keyword evidence="3" id="KW-0812">Transmembrane</keyword>
<keyword evidence="9" id="KW-0472">Membrane</keyword>
<keyword evidence="13" id="KW-0560">Oxidoreductase</keyword>
<dbReference type="InterPro" id="IPR006317">
    <property type="entry name" value="Ubiquinol_cyt_c_Rdtase_Fe-S-su"/>
</dbReference>
<dbReference type="GO" id="GO:0051537">
    <property type="term" value="F:2 iron, 2 sulfur cluster binding"/>
    <property type="evidence" value="ECO:0007669"/>
    <property type="project" value="UniProtKB-KW"/>
</dbReference>
<dbReference type="InterPro" id="IPR005805">
    <property type="entry name" value="Rieske_Fe-S_prot_C"/>
</dbReference>
<dbReference type="SUPFAM" id="SSF50022">
    <property type="entry name" value="ISP domain"/>
    <property type="match status" value="1"/>
</dbReference>
<evidence type="ECO:0000256" key="6">
    <source>
        <dbReference type="ARBA" id="ARBA00022989"/>
    </source>
</evidence>
<dbReference type="InterPro" id="IPR037008">
    <property type="entry name" value="bc1_Rieske_TM_sf"/>
</dbReference>
<sequence>MKRWVEHFKNVLNQDPPVNKGDIPPSEELSAVDCKRPSASEEIKKADIETSTQMLYELFGKIWEVEEYGMERRTHASLAPEVVSLKPSQHDKKSSYTLHKLAPKSAVKISSNWCRPQQVRYSHTDINFPDYSSYKRSGSKDVNVSQVQSEPQRKLFSYLMVGSGALAGTYVAKSFVQDLMGIIDVSADILALAKVEVDLADVPIGENLTVKWRGKPVFIRHRSEEEIATEAGVDLASLRDPQHDLDRTQKPEWAVMLGVCTHLGCVPVPMAGDYNGYFCPCHGSHYDLSGRIRKGPAPLNLDIPDHSFPEGTMLVIG</sequence>
<dbReference type="AlphaFoldDB" id="A0A8B6CGQ6"/>
<keyword evidence="10" id="KW-1015">Disulfide bond</keyword>
<dbReference type="GO" id="GO:0016020">
    <property type="term" value="C:membrane"/>
    <property type="evidence" value="ECO:0007669"/>
    <property type="project" value="UniProtKB-SubCell"/>
</dbReference>
<dbReference type="Proteomes" id="UP000596742">
    <property type="component" value="Unassembled WGS sequence"/>
</dbReference>
<dbReference type="EMBL" id="UYJE01001773">
    <property type="protein sequence ID" value="VDI05034.1"/>
    <property type="molecule type" value="Genomic_DNA"/>
</dbReference>
<evidence type="ECO:0000313" key="14">
    <source>
        <dbReference type="Proteomes" id="UP000596742"/>
    </source>
</evidence>
<dbReference type="PRINTS" id="PR00162">
    <property type="entry name" value="RIESKE"/>
</dbReference>
<organism evidence="13 14">
    <name type="scientific">Mytilus galloprovincialis</name>
    <name type="common">Mediterranean mussel</name>
    <dbReference type="NCBI Taxonomy" id="29158"/>
    <lineage>
        <taxon>Eukaryota</taxon>
        <taxon>Metazoa</taxon>
        <taxon>Spiralia</taxon>
        <taxon>Lophotrochozoa</taxon>
        <taxon>Mollusca</taxon>
        <taxon>Bivalvia</taxon>
        <taxon>Autobranchia</taxon>
        <taxon>Pteriomorphia</taxon>
        <taxon>Mytilida</taxon>
        <taxon>Mytiloidea</taxon>
        <taxon>Mytilidae</taxon>
        <taxon>Mytilinae</taxon>
        <taxon>Mytilus</taxon>
    </lineage>
</organism>
<name>A0A8B6CGQ6_MYTGA</name>
<dbReference type="InterPro" id="IPR017941">
    <property type="entry name" value="Rieske_2Fe-2S"/>
</dbReference>
<comment type="caution">
    <text evidence="13">The sequence shown here is derived from an EMBL/GenBank/DDBJ whole genome shotgun (WGS) entry which is preliminary data.</text>
</comment>
<keyword evidence="6" id="KW-1133">Transmembrane helix</keyword>
<evidence type="ECO:0000256" key="2">
    <source>
        <dbReference type="ARBA" id="ARBA00010651"/>
    </source>
</evidence>
<accession>A0A8B6CGQ6</accession>
<keyword evidence="14" id="KW-1185">Reference proteome</keyword>
<dbReference type="SUPFAM" id="SSF81502">
    <property type="entry name" value="ISP transmembrane anchor"/>
    <property type="match status" value="1"/>
</dbReference>
<comment type="subcellular location">
    <subcellularLocation>
        <location evidence="1">Membrane</location>
        <topology evidence="1">Single-pass membrane protein</topology>
    </subcellularLocation>
</comment>
<dbReference type="GO" id="GO:0016491">
    <property type="term" value="F:oxidoreductase activity"/>
    <property type="evidence" value="ECO:0007669"/>
    <property type="project" value="UniProtKB-KW"/>
</dbReference>
<evidence type="ECO:0000256" key="1">
    <source>
        <dbReference type="ARBA" id="ARBA00004167"/>
    </source>
</evidence>
<evidence type="ECO:0000256" key="10">
    <source>
        <dbReference type="ARBA" id="ARBA00023157"/>
    </source>
</evidence>
<dbReference type="PROSITE" id="PS51296">
    <property type="entry name" value="RIESKE"/>
    <property type="match status" value="1"/>
</dbReference>
<dbReference type="InterPro" id="IPR014349">
    <property type="entry name" value="Rieske_Fe-S_prot"/>
</dbReference>
<dbReference type="FunFam" id="2.102.10.10:FF:000001">
    <property type="entry name" value="Cytochrome b-c1 complex subunit Rieske, mitochondrial"/>
    <property type="match status" value="1"/>
</dbReference>
<dbReference type="GO" id="GO:0046872">
    <property type="term" value="F:metal ion binding"/>
    <property type="evidence" value="ECO:0007669"/>
    <property type="project" value="UniProtKB-KW"/>
</dbReference>
<evidence type="ECO:0000259" key="12">
    <source>
        <dbReference type="PROSITE" id="PS51296"/>
    </source>
</evidence>
<dbReference type="NCBIfam" id="TIGR01416">
    <property type="entry name" value="Rieske_proteo"/>
    <property type="match status" value="1"/>
</dbReference>